<evidence type="ECO:0008006" key="3">
    <source>
        <dbReference type="Google" id="ProtNLM"/>
    </source>
</evidence>
<dbReference type="KEGG" id="pnd:Pla175_22580"/>
<accession>A0A518DBL7</accession>
<name>A0A518DBL7_9BACT</name>
<evidence type="ECO:0000313" key="2">
    <source>
        <dbReference type="Proteomes" id="UP000317429"/>
    </source>
</evidence>
<dbReference type="EMBL" id="CP036291">
    <property type="protein sequence ID" value="QDU88874.1"/>
    <property type="molecule type" value="Genomic_DNA"/>
</dbReference>
<dbReference type="Gene3D" id="2.60.40.1180">
    <property type="entry name" value="Golgi alpha-mannosidase II"/>
    <property type="match status" value="1"/>
</dbReference>
<organism evidence="1 2">
    <name type="scientific">Pirellulimonas nuda</name>
    <dbReference type="NCBI Taxonomy" id="2528009"/>
    <lineage>
        <taxon>Bacteria</taxon>
        <taxon>Pseudomonadati</taxon>
        <taxon>Planctomycetota</taxon>
        <taxon>Planctomycetia</taxon>
        <taxon>Pirellulales</taxon>
        <taxon>Lacipirellulaceae</taxon>
        <taxon>Pirellulimonas</taxon>
    </lineage>
</organism>
<keyword evidence="2" id="KW-1185">Reference proteome</keyword>
<dbReference type="OrthoDB" id="9794725at2"/>
<sequence>MAQSPWIYGCGPTPWGAEVGSYSDAAKDKGKPRFLPAWQWRATTRPGKIYVHVFDWPAGKLELPTVRGTVTSAYLLADPDQGAVGFTQTDHGVSITLPEAAPSKVATVVCLAVDPER</sequence>
<reference evidence="1 2" key="1">
    <citation type="submission" date="2019-02" db="EMBL/GenBank/DDBJ databases">
        <title>Deep-cultivation of Planctomycetes and their phenomic and genomic characterization uncovers novel biology.</title>
        <authorList>
            <person name="Wiegand S."/>
            <person name="Jogler M."/>
            <person name="Boedeker C."/>
            <person name="Pinto D."/>
            <person name="Vollmers J."/>
            <person name="Rivas-Marin E."/>
            <person name="Kohn T."/>
            <person name="Peeters S.H."/>
            <person name="Heuer A."/>
            <person name="Rast P."/>
            <person name="Oberbeckmann S."/>
            <person name="Bunk B."/>
            <person name="Jeske O."/>
            <person name="Meyerdierks A."/>
            <person name="Storesund J.E."/>
            <person name="Kallscheuer N."/>
            <person name="Luecker S."/>
            <person name="Lage O.M."/>
            <person name="Pohl T."/>
            <person name="Merkel B.J."/>
            <person name="Hornburger P."/>
            <person name="Mueller R.-W."/>
            <person name="Bruemmer F."/>
            <person name="Labrenz M."/>
            <person name="Spormann A.M."/>
            <person name="Op den Camp H."/>
            <person name="Overmann J."/>
            <person name="Amann R."/>
            <person name="Jetten M.S.M."/>
            <person name="Mascher T."/>
            <person name="Medema M.H."/>
            <person name="Devos D.P."/>
            <person name="Kaster A.-K."/>
            <person name="Ovreas L."/>
            <person name="Rohde M."/>
            <person name="Galperin M.Y."/>
            <person name="Jogler C."/>
        </authorList>
    </citation>
    <scope>NUCLEOTIDE SEQUENCE [LARGE SCALE GENOMIC DNA]</scope>
    <source>
        <strain evidence="1 2">Pla175</strain>
    </source>
</reference>
<dbReference type="AlphaFoldDB" id="A0A518DBL7"/>
<dbReference type="InterPro" id="IPR013780">
    <property type="entry name" value="Glyco_hydro_b"/>
</dbReference>
<evidence type="ECO:0000313" key="1">
    <source>
        <dbReference type="EMBL" id="QDU88874.1"/>
    </source>
</evidence>
<protein>
    <recommendedName>
        <fullName evidence="3">Alpha-L-fucosidase C-terminal domain-containing protein</fullName>
    </recommendedName>
</protein>
<proteinExistence type="predicted"/>
<dbReference type="Proteomes" id="UP000317429">
    <property type="component" value="Chromosome"/>
</dbReference>
<dbReference type="RefSeq" id="WP_145284352.1">
    <property type="nucleotide sequence ID" value="NZ_CP036291.1"/>
</dbReference>
<gene>
    <name evidence="1" type="ORF">Pla175_22580</name>
</gene>